<feature type="domain" description="DUF5681" evidence="2">
    <location>
        <begin position="11"/>
        <end position="74"/>
    </location>
</feature>
<dbReference type="InterPro" id="IPR043736">
    <property type="entry name" value="DUF5681"/>
</dbReference>
<feature type="region of interest" description="Disordered" evidence="1">
    <location>
        <begin position="1"/>
        <end position="28"/>
    </location>
</feature>
<dbReference type="OrthoDB" id="2086138at2"/>
<name>A0A5D3K0M4_9BRAD</name>
<dbReference type="RefSeq" id="WP_148778609.1">
    <property type="nucleotide sequence ID" value="NZ_VSSS01000090.1"/>
</dbReference>
<dbReference type="Pfam" id="PF18932">
    <property type="entry name" value="DUF5681"/>
    <property type="match status" value="1"/>
</dbReference>
<dbReference type="EMBL" id="VSSS01000090">
    <property type="protein sequence ID" value="TYL84507.1"/>
    <property type="molecule type" value="Genomic_DNA"/>
</dbReference>
<evidence type="ECO:0000313" key="3">
    <source>
        <dbReference type="EMBL" id="TYL84507.1"/>
    </source>
</evidence>
<reference evidence="3 4" key="1">
    <citation type="submission" date="2019-08" db="EMBL/GenBank/DDBJ databases">
        <title>Bradyrhizobium hipponensis sp. nov., a rhizobium isolated from a Lupinus angustifolius root nodule in Tunisia.</title>
        <authorList>
            <person name="Off K."/>
            <person name="Rejili M."/>
            <person name="Mars M."/>
            <person name="Brachmann A."/>
            <person name="Marin M."/>
        </authorList>
    </citation>
    <scope>NUCLEOTIDE SEQUENCE [LARGE SCALE GENOMIC DNA]</scope>
    <source>
        <strain evidence="3 4">CTAW71</strain>
    </source>
</reference>
<evidence type="ECO:0000313" key="4">
    <source>
        <dbReference type="Proteomes" id="UP000324758"/>
    </source>
</evidence>
<proteinExistence type="predicted"/>
<protein>
    <recommendedName>
        <fullName evidence="2">DUF5681 domain-containing protein</fullName>
    </recommendedName>
</protein>
<comment type="caution">
    <text evidence="3">The sequence shown here is derived from an EMBL/GenBank/DDBJ whole genome shotgun (WGS) entry which is preliminary data.</text>
</comment>
<keyword evidence="4" id="KW-1185">Reference proteome</keyword>
<sequence length="170" mass="18355">MAPESTGWKQAGRFRPGQSGNLAGRPRGARNATTLACEALLDGEAQRLTAKCIQMALEGDPVALKLCFDRIYPPRKGRTVTFPLRAIDCAQDTADALSDIAAAVASGQISPEEGSAISAVLGHAARAYEVSRATPGHEIRQYTDAELHGIIEREEQRRAREETRLLTDGR</sequence>
<accession>A0A5D3K0M4</accession>
<gene>
    <name evidence="3" type="ORF">FXB40_44720</name>
</gene>
<evidence type="ECO:0000259" key="2">
    <source>
        <dbReference type="Pfam" id="PF18932"/>
    </source>
</evidence>
<dbReference type="Proteomes" id="UP000324758">
    <property type="component" value="Unassembled WGS sequence"/>
</dbReference>
<evidence type="ECO:0000256" key="1">
    <source>
        <dbReference type="SAM" id="MobiDB-lite"/>
    </source>
</evidence>
<dbReference type="AlphaFoldDB" id="A0A5D3K0M4"/>
<organism evidence="3 4">
    <name type="scientific">Bradyrhizobium rifense</name>
    <dbReference type="NCBI Taxonomy" id="515499"/>
    <lineage>
        <taxon>Bacteria</taxon>
        <taxon>Pseudomonadati</taxon>
        <taxon>Pseudomonadota</taxon>
        <taxon>Alphaproteobacteria</taxon>
        <taxon>Hyphomicrobiales</taxon>
        <taxon>Nitrobacteraceae</taxon>
        <taxon>Bradyrhizobium</taxon>
    </lineage>
</organism>